<proteinExistence type="inferred from homology"/>
<evidence type="ECO:0000313" key="6">
    <source>
        <dbReference type="EMBL" id="TCN75693.1"/>
    </source>
</evidence>
<keyword evidence="3" id="KW-0067">ATP-binding</keyword>
<dbReference type="PANTHER" id="PTHR30050:SF4">
    <property type="entry name" value="ATP-BINDING PROTEIN RV3427C IN INSERTION SEQUENCE-RELATED"/>
    <property type="match status" value="1"/>
</dbReference>
<evidence type="ECO:0000259" key="5">
    <source>
        <dbReference type="SMART" id="SM00382"/>
    </source>
</evidence>
<dbReference type="InterPro" id="IPR027417">
    <property type="entry name" value="P-loop_NTPase"/>
</dbReference>
<dbReference type="Pfam" id="PF01695">
    <property type="entry name" value="IstB_IS21"/>
    <property type="match status" value="1"/>
</dbReference>
<dbReference type="Proteomes" id="UP000294832">
    <property type="component" value="Unassembled WGS sequence"/>
</dbReference>
<keyword evidence="7" id="KW-1185">Reference proteome</keyword>
<dbReference type="GO" id="GO:0006260">
    <property type="term" value="P:DNA replication"/>
    <property type="evidence" value="ECO:0007669"/>
    <property type="project" value="TreeGrafter"/>
</dbReference>
<keyword evidence="2" id="KW-0547">Nucleotide-binding</keyword>
<dbReference type="CDD" id="cd00009">
    <property type="entry name" value="AAA"/>
    <property type="match status" value="1"/>
</dbReference>
<dbReference type="GO" id="GO:0005524">
    <property type="term" value="F:ATP binding"/>
    <property type="evidence" value="ECO:0007669"/>
    <property type="project" value="UniProtKB-KW"/>
</dbReference>
<dbReference type="PANTHER" id="PTHR30050">
    <property type="entry name" value="CHROMOSOMAL REPLICATION INITIATOR PROTEIN DNAA"/>
    <property type="match status" value="1"/>
</dbReference>
<accession>A0A4R2F370</accession>
<organism evidence="6 7">
    <name type="scientific">Shewanella fodinae</name>
    <dbReference type="NCBI Taxonomy" id="552357"/>
    <lineage>
        <taxon>Bacteria</taxon>
        <taxon>Pseudomonadati</taxon>
        <taxon>Pseudomonadota</taxon>
        <taxon>Gammaproteobacteria</taxon>
        <taxon>Alteromonadales</taxon>
        <taxon>Shewanellaceae</taxon>
        <taxon>Shewanella</taxon>
    </lineage>
</organism>
<sequence length="254" mass="28876">MTVQTLNQLHELRLSGMATALETQLQQPGTYAELPFLERLGLLVTQEHLQRENRKQTRLVRQAGFRLQATLQEIDYQQHRNLKRAQIAQLSQGEWLTRAQNLLITGPCGTGKTYLACALGRHACHQGQSVRYFRTSRLLLELTQAKADGSYQKLLTQLAKTQLLILDDWGLEVLKPGQRNDLMEIMDDRSGVTSTVLISQLPTEQWYAAIGDNTLADAILDRLMHNSHRLELKGESMRKHTGENIEREHLGDNS</sequence>
<dbReference type="InterPro" id="IPR028350">
    <property type="entry name" value="DNAC/IstB-like"/>
</dbReference>
<dbReference type="SUPFAM" id="SSF52540">
    <property type="entry name" value="P-loop containing nucleoside triphosphate hydrolases"/>
    <property type="match status" value="1"/>
</dbReference>
<feature type="domain" description="AAA+ ATPase" evidence="5">
    <location>
        <begin position="98"/>
        <end position="231"/>
    </location>
</feature>
<dbReference type="InterPro" id="IPR003593">
    <property type="entry name" value="AAA+_ATPase"/>
</dbReference>
<evidence type="ECO:0000256" key="4">
    <source>
        <dbReference type="SAM" id="MobiDB-lite"/>
    </source>
</evidence>
<gene>
    <name evidence="6" type="ORF">EDC91_1701</name>
</gene>
<dbReference type="NCBIfam" id="NF038214">
    <property type="entry name" value="IS21_help_AAA"/>
    <property type="match status" value="1"/>
</dbReference>
<reference evidence="6 7" key="1">
    <citation type="submission" date="2019-03" db="EMBL/GenBank/DDBJ databases">
        <title>Freshwater and sediment microbial communities from various areas in North America, analyzing microbe dynamics in response to fracking.</title>
        <authorList>
            <person name="Lamendella R."/>
        </authorList>
    </citation>
    <scope>NUCLEOTIDE SEQUENCE [LARGE SCALE GENOMIC DNA]</scope>
    <source>
        <strain evidence="6 7">74A</strain>
    </source>
</reference>
<dbReference type="InterPro" id="IPR002611">
    <property type="entry name" value="IstB_ATP-bd"/>
</dbReference>
<evidence type="ECO:0000256" key="3">
    <source>
        <dbReference type="ARBA" id="ARBA00022840"/>
    </source>
</evidence>
<evidence type="ECO:0000313" key="7">
    <source>
        <dbReference type="Proteomes" id="UP000294832"/>
    </source>
</evidence>
<protein>
    <submittedName>
        <fullName evidence="6">DNA replication protein DnaC</fullName>
    </submittedName>
</protein>
<dbReference type="Gene3D" id="3.40.50.300">
    <property type="entry name" value="P-loop containing nucleotide triphosphate hydrolases"/>
    <property type="match status" value="1"/>
</dbReference>
<feature type="region of interest" description="Disordered" evidence="4">
    <location>
        <begin position="233"/>
        <end position="254"/>
    </location>
</feature>
<dbReference type="EMBL" id="SLWF01000070">
    <property type="protein sequence ID" value="TCN75693.1"/>
    <property type="molecule type" value="Genomic_DNA"/>
</dbReference>
<name>A0A4R2F370_9GAMM</name>
<dbReference type="InterPro" id="IPR047661">
    <property type="entry name" value="IstB"/>
</dbReference>
<comment type="caution">
    <text evidence="6">The sequence shown here is derived from an EMBL/GenBank/DDBJ whole genome shotgun (WGS) entry which is preliminary data.</text>
</comment>
<evidence type="ECO:0000256" key="1">
    <source>
        <dbReference type="ARBA" id="ARBA00008059"/>
    </source>
</evidence>
<dbReference type="PIRSF" id="PIRSF003073">
    <property type="entry name" value="DNAC_TnpB_IstB"/>
    <property type="match status" value="1"/>
</dbReference>
<dbReference type="OrthoDB" id="8150723at2"/>
<evidence type="ECO:0000256" key="2">
    <source>
        <dbReference type="ARBA" id="ARBA00022741"/>
    </source>
</evidence>
<dbReference type="RefSeq" id="WP_133040732.1">
    <property type="nucleotide sequence ID" value="NZ_SLWF01000070.1"/>
</dbReference>
<comment type="similarity">
    <text evidence="1">Belongs to the IS21/IS1162 putative ATP-binding protein family.</text>
</comment>
<dbReference type="AlphaFoldDB" id="A0A4R2F370"/>
<dbReference type="SMART" id="SM00382">
    <property type="entry name" value="AAA"/>
    <property type="match status" value="1"/>
</dbReference>